<dbReference type="eggNOG" id="COG0154">
    <property type="taxonomic scope" value="Bacteria"/>
</dbReference>
<keyword evidence="3" id="KW-1185">Reference proteome</keyword>
<reference evidence="2 3" key="1">
    <citation type="submission" date="2014-07" db="EMBL/GenBank/DDBJ databases">
        <title>Whole Genome Sequence of the Amycolatopsis methanolica 239.</title>
        <authorList>
            <person name="Tang B."/>
        </authorList>
    </citation>
    <scope>NUCLEOTIDE SEQUENCE [LARGE SCALE GENOMIC DNA]</scope>
    <source>
        <strain evidence="2 3">239</strain>
    </source>
</reference>
<sequence>MALGLVDLALTTQAPGHPDVVCLAPTAGLLHAAGAVVAGTLADGCRALTAMTDPGAWPADVRLAAGERPRLTVSHQHRNALRHSVGELLVAGVEVTTVDTGTSMVPIGQRAGTSDGPQVTAHGVCFLGRPFDDQVLLDLAALLTGEQLKNPYPATGTALIVFVAHPTGCEPSTARPACTRATTARRCSANGGCSPRAASRGSGPRCRHR</sequence>
<dbReference type="EMBL" id="CP009110">
    <property type="protein sequence ID" value="AIJ22593.1"/>
    <property type="molecule type" value="Genomic_DNA"/>
</dbReference>
<evidence type="ECO:0000313" key="3">
    <source>
        <dbReference type="Proteomes" id="UP000062973"/>
    </source>
</evidence>
<dbReference type="HOGENOM" id="CLU_1313284_0_0_11"/>
<proteinExistence type="predicted"/>
<feature type="region of interest" description="Disordered" evidence="1">
    <location>
        <begin position="188"/>
        <end position="209"/>
    </location>
</feature>
<dbReference type="KEGG" id="amq:AMETH_2501"/>
<dbReference type="STRING" id="1068978.AMETH_2501"/>
<gene>
    <name evidence="2" type="ORF">AMETH_2501</name>
</gene>
<protein>
    <submittedName>
        <fullName evidence="2">Uncharacterized protein</fullName>
    </submittedName>
</protein>
<evidence type="ECO:0000313" key="2">
    <source>
        <dbReference type="EMBL" id="AIJ22593.1"/>
    </source>
</evidence>
<name>A0A076MNY4_AMYME</name>
<evidence type="ECO:0000256" key="1">
    <source>
        <dbReference type="SAM" id="MobiDB-lite"/>
    </source>
</evidence>
<organism evidence="2 3">
    <name type="scientific">Amycolatopsis methanolica 239</name>
    <dbReference type="NCBI Taxonomy" id="1068978"/>
    <lineage>
        <taxon>Bacteria</taxon>
        <taxon>Bacillati</taxon>
        <taxon>Actinomycetota</taxon>
        <taxon>Actinomycetes</taxon>
        <taxon>Pseudonocardiales</taxon>
        <taxon>Pseudonocardiaceae</taxon>
        <taxon>Amycolatopsis</taxon>
        <taxon>Amycolatopsis methanolica group</taxon>
    </lineage>
</organism>
<dbReference type="Proteomes" id="UP000062973">
    <property type="component" value="Chromosome"/>
</dbReference>
<dbReference type="RefSeq" id="WP_026153050.1">
    <property type="nucleotide sequence ID" value="NZ_AQUL01000001.1"/>
</dbReference>
<accession>A0A076MNY4</accession>
<dbReference type="OrthoDB" id="182039at2"/>
<dbReference type="AlphaFoldDB" id="A0A076MNY4"/>
<dbReference type="PATRIC" id="fig|1068978.7.peg.2672"/>